<dbReference type="AlphaFoldDB" id="A0A813JRW2"/>
<evidence type="ECO:0000313" key="2">
    <source>
        <dbReference type="EMBL" id="CAE8684952.1"/>
    </source>
</evidence>
<dbReference type="Proteomes" id="UP000626109">
    <property type="component" value="Unassembled WGS sequence"/>
</dbReference>
<reference evidence="2" key="1">
    <citation type="submission" date="2021-02" db="EMBL/GenBank/DDBJ databases">
        <authorList>
            <person name="Dougan E. K."/>
            <person name="Rhodes N."/>
            <person name="Thang M."/>
            <person name="Chan C."/>
        </authorList>
    </citation>
    <scope>NUCLEOTIDE SEQUENCE</scope>
</reference>
<gene>
    <name evidence="1" type="ORF">PGLA2088_LOCUS23661</name>
    <name evidence="2" type="ORF">PGLA2088_LOCUS24214</name>
</gene>
<evidence type="ECO:0000313" key="1">
    <source>
        <dbReference type="EMBL" id="CAE8683857.1"/>
    </source>
</evidence>
<comment type="caution">
    <text evidence="2">The sequence shown here is derived from an EMBL/GenBank/DDBJ whole genome shotgun (WGS) entry which is preliminary data.</text>
</comment>
<dbReference type="EMBL" id="CAJNNW010026234">
    <property type="protein sequence ID" value="CAE8683857.1"/>
    <property type="molecule type" value="Genomic_DNA"/>
</dbReference>
<protein>
    <submittedName>
        <fullName evidence="2">Uncharacterized protein</fullName>
    </submittedName>
</protein>
<name>A0A813JRW2_POLGL</name>
<organism evidence="2 3">
    <name type="scientific">Polarella glacialis</name>
    <name type="common">Dinoflagellate</name>
    <dbReference type="NCBI Taxonomy" id="89957"/>
    <lineage>
        <taxon>Eukaryota</taxon>
        <taxon>Sar</taxon>
        <taxon>Alveolata</taxon>
        <taxon>Dinophyceae</taxon>
        <taxon>Suessiales</taxon>
        <taxon>Suessiaceae</taxon>
        <taxon>Polarella</taxon>
    </lineage>
</organism>
<dbReference type="EMBL" id="CAJNNW010026390">
    <property type="protein sequence ID" value="CAE8684952.1"/>
    <property type="molecule type" value="Genomic_DNA"/>
</dbReference>
<proteinExistence type="predicted"/>
<sequence>MAGLTEQSTHSPTNWRHPERVTFHKAERCTETSDLIFNFYCALDAIDWNSEALHDLLCGSNVSVTGGLESFVQQLTLFVFIVCRFSVPSRVVFVCSVLSSLFPS</sequence>
<evidence type="ECO:0000313" key="3">
    <source>
        <dbReference type="Proteomes" id="UP000626109"/>
    </source>
</evidence>
<accession>A0A813JRW2</accession>